<dbReference type="AlphaFoldDB" id="A0A1L9SB09"/>
<feature type="region of interest" description="Disordered" evidence="1">
    <location>
        <begin position="164"/>
        <end position="194"/>
    </location>
</feature>
<dbReference type="Proteomes" id="UP000184188">
    <property type="component" value="Unassembled WGS sequence"/>
</dbReference>
<accession>A0A1L9SB09</accession>
<evidence type="ECO:0000313" key="3">
    <source>
        <dbReference type="Proteomes" id="UP000184188"/>
    </source>
</evidence>
<dbReference type="VEuPathDB" id="FungiDB:ASPZODRAFT_144902"/>
<protein>
    <submittedName>
        <fullName evidence="2">Uncharacterized protein</fullName>
    </submittedName>
</protein>
<dbReference type="EMBL" id="KV878348">
    <property type="protein sequence ID" value="OJJ44326.1"/>
    <property type="molecule type" value="Genomic_DNA"/>
</dbReference>
<evidence type="ECO:0000313" key="2">
    <source>
        <dbReference type="EMBL" id="OJJ44326.1"/>
    </source>
</evidence>
<dbReference type="GeneID" id="34611518"/>
<evidence type="ECO:0000256" key="1">
    <source>
        <dbReference type="SAM" id="MobiDB-lite"/>
    </source>
</evidence>
<dbReference type="RefSeq" id="XP_022578836.1">
    <property type="nucleotide sequence ID" value="XM_022725053.1"/>
</dbReference>
<dbReference type="OrthoDB" id="4362041at2759"/>
<reference evidence="3" key="1">
    <citation type="journal article" date="2017" name="Genome Biol.">
        <title>Comparative genomics reveals high biological diversity and specific adaptations in the industrially and medically important fungal genus Aspergillus.</title>
        <authorList>
            <person name="de Vries R.P."/>
            <person name="Riley R."/>
            <person name="Wiebenga A."/>
            <person name="Aguilar-Osorio G."/>
            <person name="Amillis S."/>
            <person name="Uchima C.A."/>
            <person name="Anderluh G."/>
            <person name="Asadollahi M."/>
            <person name="Askin M."/>
            <person name="Barry K."/>
            <person name="Battaglia E."/>
            <person name="Bayram O."/>
            <person name="Benocci T."/>
            <person name="Braus-Stromeyer S.A."/>
            <person name="Caldana C."/>
            <person name="Canovas D."/>
            <person name="Cerqueira G.C."/>
            <person name="Chen F."/>
            <person name="Chen W."/>
            <person name="Choi C."/>
            <person name="Clum A."/>
            <person name="Dos Santos R.A."/>
            <person name="Damasio A.R."/>
            <person name="Diallinas G."/>
            <person name="Emri T."/>
            <person name="Fekete E."/>
            <person name="Flipphi M."/>
            <person name="Freyberg S."/>
            <person name="Gallo A."/>
            <person name="Gournas C."/>
            <person name="Habgood R."/>
            <person name="Hainaut M."/>
            <person name="Harispe M.L."/>
            <person name="Henrissat B."/>
            <person name="Hilden K.S."/>
            <person name="Hope R."/>
            <person name="Hossain A."/>
            <person name="Karabika E."/>
            <person name="Karaffa L."/>
            <person name="Karanyi Z."/>
            <person name="Krasevec N."/>
            <person name="Kuo A."/>
            <person name="Kusch H."/>
            <person name="LaButti K."/>
            <person name="Lagendijk E.L."/>
            <person name="Lapidus A."/>
            <person name="Levasseur A."/>
            <person name="Lindquist E."/>
            <person name="Lipzen A."/>
            <person name="Logrieco A.F."/>
            <person name="MacCabe A."/>
            <person name="Maekelae M.R."/>
            <person name="Malavazi I."/>
            <person name="Melin P."/>
            <person name="Meyer V."/>
            <person name="Mielnichuk N."/>
            <person name="Miskei M."/>
            <person name="Molnar A.P."/>
            <person name="Mule G."/>
            <person name="Ngan C.Y."/>
            <person name="Orejas M."/>
            <person name="Orosz E."/>
            <person name="Ouedraogo J.P."/>
            <person name="Overkamp K.M."/>
            <person name="Park H.-S."/>
            <person name="Perrone G."/>
            <person name="Piumi F."/>
            <person name="Punt P.J."/>
            <person name="Ram A.F."/>
            <person name="Ramon A."/>
            <person name="Rauscher S."/>
            <person name="Record E."/>
            <person name="Riano-Pachon D.M."/>
            <person name="Robert V."/>
            <person name="Roehrig J."/>
            <person name="Ruller R."/>
            <person name="Salamov A."/>
            <person name="Salih N.S."/>
            <person name="Samson R.A."/>
            <person name="Sandor E."/>
            <person name="Sanguinetti M."/>
            <person name="Schuetze T."/>
            <person name="Sepcic K."/>
            <person name="Shelest E."/>
            <person name="Sherlock G."/>
            <person name="Sophianopoulou V."/>
            <person name="Squina F.M."/>
            <person name="Sun H."/>
            <person name="Susca A."/>
            <person name="Todd R.B."/>
            <person name="Tsang A."/>
            <person name="Unkles S.E."/>
            <person name="van de Wiele N."/>
            <person name="van Rossen-Uffink D."/>
            <person name="Oliveira J.V."/>
            <person name="Vesth T.C."/>
            <person name="Visser J."/>
            <person name="Yu J.-H."/>
            <person name="Zhou M."/>
            <person name="Andersen M.R."/>
            <person name="Archer D.B."/>
            <person name="Baker S.E."/>
            <person name="Benoit I."/>
            <person name="Brakhage A.A."/>
            <person name="Braus G.H."/>
            <person name="Fischer R."/>
            <person name="Frisvad J.C."/>
            <person name="Goldman G.H."/>
            <person name="Houbraken J."/>
            <person name="Oakley B."/>
            <person name="Pocsi I."/>
            <person name="Scazzocchio C."/>
            <person name="Seiboth B."/>
            <person name="vanKuyk P.A."/>
            <person name="Wortman J."/>
            <person name="Dyer P.S."/>
            <person name="Grigoriev I.V."/>
        </authorList>
    </citation>
    <scope>NUCLEOTIDE SEQUENCE [LARGE SCALE GENOMIC DNA]</scope>
    <source>
        <strain evidence="3">CBS 506.65</strain>
    </source>
</reference>
<keyword evidence="3" id="KW-1185">Reference proteome</keyword>
<feature type="compositionally biased region" description="Polar residues" evidence="1">
    <location>
        <begin position="172"/>
        <end position="182"/>
    </location>
</feature>
<sequence length="194" mass="22324">MRVTNTVKLCLSCLLKRGHHPPPSSWKGKAPLEDASAVQVNCFATVDCGAEQDSCCGAEKIDDDEADDFHSIISDSSTGSKSRLVRVVSVVRTRRRWTGEQERDLSIAEHELARCQKAWSSEQELWLAYIKDLEEEKEAHEDFLHHRSKQQDDERLRFRRAWERRRSDDGQSDPSPRRNSMSKLRRLRKGSDSS</sequence>
<gene>
    <name evidence="2" type="ORF">ASPZODRAFT_144902</name>
</gene>
<proteinExistence type="predicted"/>
<organism evidence="2 3">
    <name type="scientific">Penicilliopsis zonata CBS 506.65</name>
    <dbReference type="NCBI Taxonomy" id="1073090"/>
    <lineage>
        <taxon>Eukaryota</taxon>
        <taxon>Fungi</taxon>
        <taxon>Dikarya</taxon>
        <taxon>Ascomycota</taxon>
        <taxon>Pezizomycotina</taxon>
        <taxon>Eurotiomycetes</taxon>
        <taxon>Eurotiomycetidae</taxon>
        <taxon>Eurotiales</taxon>
        <taxon>Aspergillaceae</taxon>
        <taxon>Penicilliopsis</taxon>
    </lineage>
</organism>
<name>A0A1L9SB09_9EURO</name>